<sequence length="125" mass="14158">MSPLASIQVLQRSGRETVTAFQAVSTMLEEESTRETMGKKSSSSSSSSHSSDATQAKVKTWSCCGINPYTGLTCDTNNDKRYHSRYCHVCGHDTKYCTSCYDRQETWTQYPDGQWVSRVKDYNRD</sequence>
<feature type="region of interest" description="Disordered" evidence="1">
    <location>
        <begin position="26"/>
        <end position="53"/>
    </location>
</feature>
<keyword evidence="3" id="KW-1185">Reference proteome</keyword>
<name>A0ABR1QYH2_9PEZI</name>
<feature type="compositionally biased region" description="Low complexity" evidence="1">
    <location>
        <begin position="41"/>
        <end position="51"/>
    </location>
</feature>
<evidence type="ECO:0000313" key="2">
    <source>
        <dbReference type="EMBL" id="KAK7967718.1"/>
    </source>
</evidence>
<comment type="caution">
    <text evidence="2">The sequence shown here is derived from an EMBL/GenBank/DDBJ whole genome shotgun (WGS) entry which is preliminary data.</text>
</comment>
<reference evidence="2 3" key="1">
    <citation type="submission" date="2023-01" db="EMBL/GenBank/DDBJ databases">
        <title>Analysis of 21 Apiospora genomes using comparative genomics revels a genus with tremendous synthesis potential of carbohydrate active enzymes and secondary metabolites.</title>
        <authorList>
            <person name="Sorensen T."/>
        </authorList>
    </citation>
    <scope>NUCLEOTIDE SEQUENCE [LARGE SCALE GENOMIC DNA]</scope>
    <source>
        <strain evidence="2 3">CBS 24483</strain>
    </source>
</reference>
<dbReference type="EMBL" id="JAQQWE010000001">
    <property type="protein sequence ID" value="KAK7967718.1"/>
    <property type="molecule type" value="Genomic_DNA"/>
</dbReference>
<gene>
    <name evidence="2" type="ORF">PG986_001995</name>
</gene>
<evidence type="ECO:0000313" key="3">
    <source>
        <dbReference type="Proteomes" id="UP001391051"/>
    </source>
</evidence>
<dbReference type="Proteomes" id="UP001391051">
    <property type="component" value="Unassembled WGS sequence"/>
</dbReference>
<organism evidence="2 3">
    <name type="scientific">Apiospora aurea</name>
    <dbReference type="NCBI Taxonomy" id="335848"/>
    <lineage>
        <taxon>Eukaryota</taxon>
        <taxon>Fungi</taxon>
        <taxon>Dikarya</taxon>
        <taxon>Ascomycota</taxon>
        <taxon>Pezizomycotina</taxon>
        <taxon>Sordariomycetes</taxon>
        <taxon>Xylariomycetidae</taxon>
        <taxon>Amphisphaeriales</taxon>
        <taxon>Apiosporaceae</taxon>
        <taxon>Apiospora</taxon>
    </lineage>
</organism>
<protein>
    <submittedName>
        <fullName evidence="2">Uncharacterized protein</fullName>
    </submittedName>
</protein>
<dbReference type="RefSeq" id="XP_066707110.1">
    <property type="nucleotide sequence ID" value="XM_066838217.1"/>
</dbReference>
<proteinExistence type="predicted"/>
<accession>A0ABR1QYH2</accession>
<dbReference type="GeneID" id="92071279"/>
<evidence type="ECO:0000256" key="1">
    <source>
        <dbReference type="SAM" id="MobiDB-lite"/>
    </source>
</evidence>